<feature type="compositionally biased region" description="Acidic residues" evidence="1">
    <location>
        <begin position="336"/>
        <end position="345"/>
    </location>
</feature>
<dbReference type="AlphaFoldDB" id="A0A498S3X4"/>
<sequence>MVPLSAQIPPQPTATTANTCLNDCLKQGSLIFAASDLRNFQKIILHIEEFCNTHKKLLKCAQSCTGEDREELAKTTSLSAFICKDKIEEFRLVKECMGSKEDIDSVNKCSTECGHPSNATIQLDSSPIAPVNPFTPIDSVTQVCSTIECVMKCSIVESNKICAGSGYLFRDIGFKQVLEANDQLQNDAFNSSSATQQLTKTYLESLPQQCTYIINPINYNTTFVQDEVNDETKTMMSEEGNKDKEGMEQMTSEMFNTNKDGVNVRIFGAEFTTQSTGAPEDDDLMTKNMGKEGTMMTVMPQIAKVKSYHNTSMKSKASVQIHIQPIPSHEPKRQEEEAEAEEEEASIMSTSVPSTSTDDRSMNMEEDEEEGATTAVKEEKHKPERKEEEEEDEWRKDGSTTTATQELNENDEEGENNDEMVHNTMQEMTERTIVVVNDDKDDEIDSNTVREDNAIKQQQQEKDATKQGIRERITLSLILILPLTSLYFSY</sequence>
<feature type="compositionally biased region" description="Polar residues" evidence="1">
    <location>
        <begin position="347"/>
        <end position="356"/>
    </location>
</feature>
<feature type="compositionally biased region" description="Acidic residues" evidence="1">
    <location>
        <begin position="408"/>
        <end position="417"/>
    </location>
</feature>
<keyword evidence="3" id="KW-1185">Reference proteome</keyword>
<organism evidence="2 3">
    <name type="scientific">Acanthocheilonema viteae</name>
    <name type="common">Filarial nematode worm</name>
    <name type="synonym">Dipetalonema viteae</name>
    <dbReference type="NCBI Taxonomy" id="6277"/>
    <lineage>
        <taxon>Eukaryota</taxon>
        <taxon>Metazoa</taxon>
        <taxon>Ecdysozoa</taxon>
        <taxon>Nematoda</taxon>
        <taxon>Chromadorea</taxon>
        <taxon>Rhabditida</taxon>
        <taxon>Spirurina</taxon>
        <taxon>Spiruromorpha</taxon>
        <taxon>Filarioidea</taxon>
        <taxon>Onchocercidae</taxon>
        <taxon>Acanthocheilonema</taxon>
    </lineage>
</organism>
<feature type="region of interest" description="Disordered" evidence="1">
    <location>
        <begin position="322"/>
        <end position="417"/>
    </location>
</feature>
<evidence type="ECO:0008006" key="4">
    <source>
        <dbReference type="Google" id="ProtNLM"/>
    </source>
</evidence>
<evidence type="ECO:0000313" key="3">
    <source>
        <dbReference type="Proteomes" id="UP000276991"/>
    </source>
</evidence>
<name>A0A498S3X4_ACAVI</name>
<reference evidence="2 3" key="1">
    <citation type="submission" date="2018-08" db="EMBL/GenBank/DDBJ databases">
        <authorList>
            <person name="Laetsch R D."/>
            <person name="Stevens L."/>
            <person name="Kumar S."/>
            <person name="Blaxter L. M."/>
        </authorList>
    </citation>
    <scope>NUCLEOTIDE SEQUENCE [LARGE SCALE GENOMIC DNA]</scope>
</reference>
<feature type="compositionally biased region" description="Basic and acidic residues" evidence="1">
    <location>
        <begin position="376"/>
        <end position="386"/>
    </location>
</feature>
<gene>
    <name evidence="2" type="ORF">NAV_LOCUS922</name>
</gene>
<dbReference type="EMBL" id="UPTC01000069">
    <property type="protein sequence ID" value="VBB26092.1"/>
    <property type="molecule type" value="Genomic_DNA"/>
</dbReference>
<feature type="region of interest" description="Disordered" evidence="1">
    <location>
        <begin position="443"/>
        <end position="466"/>
    </location>
</feature>
<evidence type="ECO:0000313" key="2">
    <source>
        <dbReference type="EMBL" id="VBB26092.1"/>
    </source>
</evidence>
<dbReference type="OrthoDB" id="5826293at2759"/>
<protein>
    <recommendedName>
        <fullName evidence="4">Chondroitin proteoglycan 4 domain-containing protein</fullName>
    </recommendedName>
</protein>
<dbReference type="STRING" id="6277.A0A498S3X4"/>
<evidence type="ECO:0000256" key="1">
    <source>
        <dbReference type="SAM" id="MobiDB-lite"/>
    </source>
</evidence>
<dbReference type="Proteomes" id="UP000276991">
    <property type="component" value="Unassembled WGS sequence"/>
</dbReference>
<accession>A0A498S3X4</accession>
<proteinExistence type="predicted"/>
<feature type="compositionally biased region" description="Basic and acidic residues" evidence="1">
    <location>
        <begin position="448"/>
        <end position="466"/>
    </location>
</feature>